<dbReference type="InterPro" id="IPR008401">
    <property type="entry name" value="Apc13"/>
</dbReference>
<sequence length="95" mass="10922">MAELNPGILIDIVDEEWMRDTLPDDDLQLPPVMASRTDDAEDSSMCSIPSDQFDDSRWACHSIRRINKLREILGMILLWELNEIYCVLAGFDSHL</sequence>
<evidence type="ECO:0000256" key="8">
    <source>
        <dbReference type="ARBA" id="ARBA00023242"/>
    </source>
</evidence>
<keyword evidence="6" id="KW-0498">Mitosis</keyword>
<evidence type="ECO:0000256" key="1">
    <source>
        <dbReference type="ARBA" id="ARBA00004123"/>
    </source>
</evidence>
<keyword evidence="7" id="KW-0833">Ubl conjugation pathway</keyword>
<organism evidence="11 12">
    <name type="scientific">Rhododendron griersonianum</name>
    <dbReference type="NCBI Taxonomy" id="479676"/>
    <lineage>
        <taxon>Eukaryota</taxon>
        <taxon>Viridiplantae</taxon>
        <taxon>Streptophyta</taxon>
        <taxon>Embryophyta</taxon>
        <taxon>Tracheophyta</taxon>
        <taxon>Spermatophyta</taxon>
        <taxon>Magnoliopsida</taxon>
        <taxon>eudicotyledons</taxon>
        <taxon>Gunneridae</taxon>
        <taxon>Pentapetalae</taxon>
        <taxon>asterids</taxon>
        <taxon>Ericales</taxon>
        <taxon>Ericaceae</taxon>
        <taxon>Ericoideae</taxon>
        <taxon>Rhodoreae</taxon>
        <taxon>Rhododendron</taxon>
    </lineage>
</organism>
<proteinExistence type="inferred from homology"/>
<evidence type="ECO:0000256" key="4">
    <source>
        <dbReference type="ARBA" id="ARBA00013935"/>
    </source>
</evidence>
<keyword evidence="9" id="KW-0131">Cell cycle</keyword>
<comment type="subcellular location">
    <subcellularLocation>
        <location evidence="1">Nucleus</location>
    </subcellularLocation>
</comment>
<dbReference type="PANTHER" id="PTHR28672">
    <property type="entry name" value="ANAPHASE-PROMOTING COMPLEX SUBUNIT 13"/>
    <property type="match status" value="1"/>
</dbReference>
<dbReference type="Proteomes" id="UP000823749">
    <property type="component" value="Chromosome 5"/>
</dbReference>
<evidence type="ECO:0000313" key="12">
    <source>
        <dbReference type="Proteomes" id="UP000823749"/>
    </source>
</evidence>
<comment type="pathway">
    <text evidence="2">Protein modification; protein ubiquitination.</text>
</comment>
<dbReference type="EMBL" id="JACTNZ010000005">
    <property type="protein sequence ID" value="KAG5548891.1"/>
    <property type="molecule type" value="Genomic_DNA"/>
</dbReference>
<evidence type="ECO:0000256" key="6">
    <source>
        <dbReference type="ARBA" id="ARBA00022776"/>
    </source>
</evidence>
<evidence type="ECO:0000256" key="3">
    <source>
        <dbReference type="ARBA" id="ARBA00006940"/>
    </source>
</evidence>
<keyword evidence="12" id="KW-1185">Reference proteome</keyword>
<evidence type="ECO:0000256" key="9">
    <source>
        <dbReference type="ARBA" id="ARBA00023306"/>
    </source>
</evidence>
<evidence type="ECO:0000256" key="2">
    <source>
        <dbReference type="ARBA" id="ARBA00004906"/>
    </source>
</evidence>
<dbReference type="PANTHER" id="PTHR28672:SF1">
    <property type="entry name" value="ANAPHASE-PROMOTING COMPLEX SUBUNIT 13"/>
    <property type="match status" value="1"/>
</dbReference>
<evidence type="ECO:0000256" key="10">
    <source>
        <dbReference type="SAM" id="MobiDB-lite"/>
    </source>
</evidence>
<evidence type="ECO:0000313" key="11">
    <source>
        <dbReference type="EMBL" id="KAG5548891.1"/>
    </source>
</evidence>
<accession>A0AAV6K920</accession>
<keyword evidence="5" id="KW-0132">Cell division</keyword>
<name>A0AAV6K920_9ERIC</name>
<dbReference type="GO" id="GO:0070979">
    <property type="term" value="P:protein K11-linked ubiquitination"/>
    <property type="evidence" value="ECO:0007669"/>
    <property type="project" value="TreeGrafter"/>
</dbReference>
<gene>
    <name evidence="11" type="ORF">RHGRI_014300</name>
</gene>
<keyword evidence="8" id="KW-0539">Nucleus</keyword>
<dbReference type="GO" id="GO:0005680">
    <property type="term" value="C:anaphase-promoting complex"/>
    <property type="evidence" value="ECO:0007669"/>
    <property type="project" value="InterPro"/>
</dbReference>
<comment type="similarity">
    <text evidence="3">Belongs to the APC13 family.</text>
</comment>
<evidence type="ECO:0000256" key="7">
    <source>
        <dbReference type="ARBA" id="ARBA00022786"/>
    </source>
</evidence>
<evidence type="ECO:0000256" key="5">
    <source>
        <dbReference type="ARBA" id="ARBA00022618"/>
    </source>
</evidence>
<reference evidence="11" key="1">
    <citation type="submission" date="2020-08" db="EMBL/GenBank/DDBJ databases">
        <title>Plant Genome Project.</title>
        <authorList>
            <person name="Zhang R.-G."/>
        </authorList>
    </citation>
    <scope>NUCLEOTIDE SEQUENCE</scope>
    <source>
        <strain evidence="11">WSP0</strain>
        <tissue evidence="11">Leaf</tissue>
    </source>
</reference>
<protein>
    <recommendedName>
        <fullName evidence="4">Anaphase-promoting complex subunit 13</fullName>
    </recommendedName>
</protein>
<dbReference type="AlphaFoldDB" id="A0AAV6K920"/>
<dbReference type="GO" id="GO:0051301">
    <property type="term" value="P:cell division"/>
    <property type="evidence" value="ECO:0007669"/>
    <property type="project" value="UniProtKB-KW"/>
</dbReference>
<comment type="caution">
    <text evidence="11">The sequence shown here is derived from an EMBL/GenBank/DDBJ whole genome shotgun (WGS) entry which is preliminary data.</text>
</comment>
<feature type="region of interest" description="Disordered" evidence="10">
    <location>
        <begin position="22"/>
        <end position="46"/>
    </location>
</feature>